<feature type="transmembrane region" description="Helical" evidence="2">
    <location>
        <begin position="327"/>
        <end position="352"/>
    </location>
</feature>
<sequence length="374" mass="39158">MAYCRDCDETFDRGSTYCPRCGSPLVETESAPDSIDDGAESSGRWFEDDATGSTGGWAEADDADGWGGDDESSAAGGWSDGGTGSARGRSGEDVPERRGAEDTTSGGTTTAAAHHETCSRDRNRDPANPEPASSTTSGPRFHESGLVSVGITFPLGKSGKPLLIDTVMSVVYFLIVPLLFSFGYSFRIGRAAARGDADPPSFDDLGGLARDGAVLLGITLAVVVAFVFASVVAGAVGDAIADTPLSGAFDLVVVFGTFAGLYFAGAIVPVLIGTGSPRETVFEYQFVTFALTRHYLLGIVATILFAMFGYVAFFVAAFVLFLSIFGIVLLIPLLIVFPVYLVNALFVVWGYVYNRAAKAGDVESVLPGESLGMT</sequence>
<feature type="transmembrane region" description="Helical" evidence="2">
    <location>
        <begin position="162"/>
        <end position="184"/>
    </location>
</feature>
<feature type="compositionally biased region" description="Acidic residues" evidence="1">
    <location>
        <begin position="59"/>
        <end position="72"/>
    </location>
</feature>
<proteinExistence type="predicted"/>
<feature type="transmembrane region" description="Helical" evidence="2">
    <location>
        <begin position="295"/>
        <end position="321"/>
    </location>
</feature>
<feature type="compositionally biased region" description="Basic and acidic residues" evidence="1">
    <location>
        <begin position="113"/>
        <end position="127"/>
    </location>
</feature>
<dbReference type="RefSeq" id="WP_250141731.1">
    <property type="nucleotide sequence ID" value="NZ_JALIQP010000004.1"/>
</dbReference>
<evidence type="ECO:0000256" key="1">
    <source>
        <dbReference type="SAM" id="MobiDB-lite"/>
    </source>
</evidence>
<dbReference type="AlphaFoldDB" id="A0ABD5PPH0"/>
<evidence type="ECO:0000313" key="4">
    <source>
        <dbReference type="Proteomes" id="UP001595898"/>
    </source>
</evidence>
<keyword evidence="2" id="KW-0472">Membrane</keyword>
<keyword evidence="2" id="KW-1133">Transmembrane helix</keyword>
<feature type="region of interest" description="Disordered" evidence="1">
    <location>
        <begin position="24"/>
        <end position="141"/>
    </location>
</feature>
<protein>
    <submittedName>
        <fullName evidence="3">DUF4013 domain-containing protein</fullName>
    </submittedName>
</protein>
<evidence type="ECO:0000313" key="3">
    <source>
        <dbReference type="EMBL" id="MFC4542333.1"/>
    </source>
</evidence>
<dbReference type="Pfam" id="PF13197">
    <property type="entry name" value="DUF4013"/>
    <property type="match status" value="1"/>
</dbReference>
<evidence type="ECO:0000256" key="2">
    <source>
        <dbReference type="SAM" id="Phobius"/>
    </source>
</evidence>
<accession>A0ABD5PPH0</accession>
<dbReference type="Proteomes" id="UP001595898">
    <property type="component" value="Unassembled WGS sequence"/>
</dbReference>
<dbReference type="EMBL" id="JBHSFA010000005">
    <property type="protein sequence ID" value="MFC4542333.1"/>
    <property type="molecule type" value="Genomic_DNA"/>
</dbReference>
<feature type="transmembrane region" description="Helical" evidence="2">
    <location>
        <begin position="248"/>
        <end position="274"/>
    </location>
</feature>
<dbReference type="InterPro" id="IPR025098">
    <property type="entry name" value="DUF4013"/>
</dbReference>
<gene>
    <name evidence="3" type="ORF">ACFO5R_10380</name>
</gene>
<feature type="transmembrane region" description="Helical" evidence="2">
    <location>
        <begin position="213"/>
        <end position="236"/>
    </location>
</feature>
<name>A0ABD5PPH0_9EURY</name>
<keyword evidence="2" id="KW-0812">Transmembrane</keyword>
<comment type="caution">
    <text evidence="3">The sequence shown here is derived from an EMBL/GenBank/DDBJ whole genome shotgun (WGS) entry which is preliminary data.</text>
</comment>
<reference evidence="3 4" key="1">
    <citation type="journal article" date="2019" name="Int. J. Syst. Evol. Microbiol.">
        <title>The Global Catalogue of Microorganisms (GCM) 10K type strain sequencing project: providing services to taxonomists for standard genome sequencing and annotation.</title>
        <authorList>
            <consortium name="The Broad Institute Genomics Platform"/>
            <consortium name="The Broad Institute Genome Sequencing Center for Infectious Disease"/>
            <person name="Wu L."/>
            <person name="Ma J."/>
        </authorList>
    </citation>
    <scope>NUCLEOTIDE SEQUENCE [LARGE SCALE GENOMIC DNA]</scope>
    <source>
        <strain evidence="3 4">WLHS5</strain>
    </source>
</reference>
<keyword evidence="4" id="KW-1185">Reference proteome</keyword>
<feature type="compositionally biased region" description="Low complexity" evidence="1">
    <location>
        <begin position="102"/>
        <end position="112"/>
    </location>
</feature>
<organism evidence="3 4">
    <name type="scientific">Halosolutus amylolyticus</name>
    <dbReference type="NCBI Taxonomy" id="2932267"/>
    <lineage>
        <taxon>Archaea</taxon>
        <taxon>Methanobacteriati</taxon>
        <taxon>Methanobacteriota</taxon>
        <taxon>Stenosarchaea group</taxon>
        <taxon>Halobacteria</taxon>
        <taxon>Halobacteriales</taxon>
        <taxon>Natrialbaceae</taxon>
        <taxon>Halosolutus</taxon>
    </lineage>
</organism>
<feature type="compositionally biased region" description="Basic and acidic residues" evidence="1">
    <location>
        <begin position="89"/>
        <end position="101"/>
    </location>
</feature>